<dbReference type="SUPFAM" id="SSF55073">
    <property type="entry name" value="Nucleotide cyclase"/>
    <property type="match status" value="1"/>
</dbReference>
<gene>
    <name evidence="9" type="ORF">MCOR_17785</name>
</gene>
<dbReference type="GO" id="GO:0007168">
    <property type="term" value="P:receptor guanylyl cyclase signaling pathway"/>
    <property type="evidence" value="ECO:0007669"/>
    <property type="project" value="TreeGrafter"/>
</dbReference>
<dbReference type="GO" id="GO:0004383">
    <property type="term" value="F:guanylate cyclase activity"/>
    <property type="evidence" value="ECO:0007669"/>
    <property type="project" value="TreeGrafter"/>
</dbReference>
<reference evidence="9 10" key="1">
    <citation type="submission" date="2020-06" db="EMBL/GenBank/DDBJ databases">
        <authorList>
            <person name="Li R."/>
            <person name="Bekaert M."/>
        </authorList>
    </citation>
    <scope>NUCLEOTIDE SEQUENCE [LARGE SCALE GENOMIC DNA]</scope>
    <source>
        <strain evidence="10">wild</strain>
    </source>
</reference>
<dbReference type="Pfam" id="PF00211">
    <property type="entry name" value="Guanylate_cyc"/>
    <property type="match status" value="1"/>
</dbReference>
<dbReference type="GO" id="GO:0035556">
    <property type="term" value="P:intracellular signal transduction"/>
    <property type="evidence" value="ECO:0007669"/>
    <property type="project" value="InterPro"/>
</dbReference>
<evidence type="ECO:0000256" key="7">
    <source>
        <dbReference type="SAM" id="MobiDB-lite"/>
    </source>
</evidence>
<evidence type="ECO:0000259" key="8">
    <source>
        <dbReference type="Pfam" id="PF00211"/>
    </source>
</evidence>
<sequence length="237" mass="26298">MESTGLPMKIHLSTVAAENLQQYDNYKLKCRGEISVKGKGLMKTFFLCGKQSINEDRKTIVTSTSGNELSRSSPTRHVSTASNALESRVGIGHYGDIPDIIHKCKSRPSLQSILSIEASNFNPVRRSSSTEAPSIRKISVHSEIAENGNPMDCSSERTNSLESGYFPADSSCSSVERTSPGVQRTNSFENQDKTLEANITECKSKVVEKTIYFLKNIFLQHFLLLMKKDNQSLTDTH</sequence>
<keyword evidence="6" id="KW-0456">Lyase</keyword>
<accession>A0A6J8BDB9</accession>
<evidence type="ECO:0000256" key="2">
    <source>
        <dbReference type="ARBA" id="ARBA00022692"/>
    </source>
</evidence>
<comment type="subcellular location">
    <subcellularLocation>
        <location evidence="1">Membrane</location>
    </subcellularLocation>
</comment>
<dbReference type="EMBL" id="CACVKT020003154">
    <property type="protein sequence ID" value="CAC5381928.1"/>
    <property type="molecule type" value="Genomic_DNA"/>
</dbReference>
<evidence type="ECO:0000256" key="4">
    <source>
        <dbReference type="ARBA" id="ARBA00022989"/>
    </source>
</evidence>
<dbReference type="PANTHER" id="PTHR11920:SF335">
    <property type="entry name" value="GUANYLATE CYCLASE"/>
    <property type="match status" value="1"/>
</dbReference>
<dbReference type="OrthoDB" id="1890790at2759"/>
<keyword evidence="10" id="KW-1185">Reference proteome</keyword>
<organism evidence="9 10">
    <name type="scientific">Mytilus coruscus</name>
    <name type="common">Sea mussel</name>
    <dbReference type="NCBI Taxonomy" id="42192"/>
    <lineage>
        <taxon>Eukaryota</taxon>
        <taxon>Metazoa</taxon>
        <taxon>Spiralia</taxon>
        <taxon>Lophotrochozoa</taxon>
        <taxon>Mollusca</taxon>
        <taxon>Bivalvia</taxon>
        <taxon>Autobranchia</taxon>
        <taxon>Pteriomorphia</taxon>
        <taxon>Mytilida</taxon>
        <taxon>Mytiloidea</taxon>
        <taxon>Mytilidae</taxon>
        <taxon>Mytilinae</taxon>
        <taxon>Mytilus</taxon>
    </lineage>
</organism>
<evidence type="ECO:0000256" key="6">
    <source>
        <dbReference type="ARBA" id="ARBA00023239"/>
    </source>
</evidence>
<dbReference type="Proteomes" id="UP000507470">
    <property type="component" value="Unassembled WGS sequence"/>
</dbReference>
<proteinExistence type="predicted"/>
<feature type="region of interest" description="Disordered" evidence="7">
    <location>
        <begin position="63"/>
        <end position="82"/>
    </location>
</feature>
<evidence type="ECO:0000313" key="10">
    <source>
        <dbReference type="Proteomes" id="UP000507470"/>
    </source>
</evidence>
<dbReference type="GO" id="GO:0000166">
    <property type="term" value="F:nucleotide binding"/>
    <property type="evidence" value="ECO:0007669"/>
    <property type="project" value="UniProtKB-KW"/>
</dbReference>
<dbReference type="GO" id="GO:0005886">
    <property type="term" value="C:plasma membrane"/>
    <property type="evidence" value="ECO:0007669"/>
    <property type="project" value="TreeGrafter"/>
</dbReference>
<protein>
    <recommendedName>
        <fullName evidence="8">Guanylate cyclase domain-containing protein</fullName>
    </recommendedName>
</protein>
<dbReference type="GO" id="GO:0001653">
    <property type="term" value="F:peptide receptor activity"/>
    <property type="evidence" value="ECO:0007669"/>
    <property type="project" value="TreeGrafter"/>
</dbReference>
<dbReference type="InterPro" id="IPR029787">
    <property type="entry name" value="Nucleotide_cyclase"/>
</dbReference>
<evidence type="ECO:0000313" key="9">
    <source>
        <dbReference type="EMBL" id="CAC5381928.1"/>
    </source>
</evidence>
<dbReference type="GO" id="GO:0004016">
    <property type="term" value="F:adenylate cyclase activity"/>
    <property type="evidence" value="ECO:0007669"/>
    <property type="project" value="TreeGrafter"/>
</dbReference>
<keyword evidence="5" id="KW-0472">Membrane</keyword>
<dbReference type="InterPro" id="IPR001054">
    <property type="entry name" value="A/G_cyclase"/>
</dbReference>
<dbReference type="AlphaFoldDB" id="A0A6J8BDB9"/>
<evidence type="ECO:0000256" key="1">
    <source>
        <dbReference type="ARBA" id="ARBA00004370"/>
    </source>
</evidence>
<keyword evidence="2" id="KW-0812">Transmembrane</keyword>
<dbReference type="Gene3D" id="3.30.70.1230">
    <property type="entry name" value="Nucleotide cyclase"/>
    <property type="match status" value="1"/>
</dbReference>
<feature type="domain" description="Guanylate cyclase" evidence="8">
    <location>
        <begin position="1"/>
        <end position="48"/>
    </location>
</feature>
<keyword evidence="4" id="KW-1133">Transmembrane helix</keyword>
<evidence type="ECO:0000256" key="5">
    <source>
        <dbReference type="ARBA" id="ARBA00023136"/>
    </source>
</evidence>
<dbReference type="InterPro" id="IPR050401">
    <property type="entry name" value="Cyclic_nucleotide_synthase"/>
</dbReference>
<keyword evidence="3" id="KW-0547">Nucleotide-binding</keyword>
<name>A0A6J8BDB9_MYTCO</name>
<evidence type="ECO:0000256" key="3">
    <source>
        <dbReference type="ARBA" id="ARBA00022741"/>
    </source>
</evidence>
<dbReference type="PANTHER" id="PTHR11920">
    <property type="entry name" value="GUANYLYL CYCLASE"/>
    <property type="match status" value="1"/>
</dbReference>